<sequence>MAEDRPLSVGSLTFQPLFTPGHTDTHHSYLLIQDGISRVFTGDALLIDACGRTDFQSGDSTTLYRSVHDKIFSLPDDTLVYPAHDYNHRHVSSVIQERERNPRLGGGKTLEEFIRIMANLNLPYPKKMDMAVPGNQKCGECPENAPEELRALCDVSVQG</sequence>
<name>A0ABU9DB62_9PROT</name>
<evidence type="ECO:0000313" key="3">
    <source>
        <dbReference type="Proteomes" id="UP001446205"/>
    </source>
</evidence>
<dbReference type="Pfam" id="PF00753">
    <property type="entry name" value="Lactamase_B"/>
    <property type="match status" value="1"/>
</dbReference>
<dbReference type="Gene3D" id="3.60.15.10">
    <property type="entry name" value="Ribonuclease Z/Hydroxyacylglutathione hydrolase-like"/>
    <property type="match status" value="1"/>
</dbReference>
<comment type="caution">
    <text evidence="2">The sequence shown here is derived from an EMBL/GenBank/DDBJ whole genome shotgun (WGS) entry which is preliminary data.</text>
</comment>
<dbReference type="InterPro" id="IPR001279">
    <property type="entry name" value="Metallo-B-lactamas"/>
</dbReference>
<gene>
    <name evidence="2" type="ORF">WOB96_13455</name>
</gene>
<dbReference type="PANTHER" id="PTHR43084:SF1">
    <property type="entry name" value="PERSULFIDE DIOXYGENASE ETHE1, MITOCHONDRIAL"/>
    <property type="match status" value="1"/>
</dbReference>
<dbReference type="Proteomes" id="UP001446205">
    <property type="component" value="Unassembled WGS sequence"/>
</dbReference>
<dbReference type="EMBL" id="JBBPCO010000015">
    <property type="protein sequence ID" value="MEK8090759.1"/>
    <property type="molecule type" value="Genomic_DNA"/>
</dbReference>
<protein>
    <submittedName>
        <fullName evidence="2">MBL fold metallo-hydrolase</fullName>
    </submittedName>
</protein>
<organism evidence="2 3">
    <name type="scientific">Thermithiobacillus plumbiphilus</name>
    <dbReference type="NCBI Taxonomy" id="1729899"/>
    <lineage>
        <taxon>Bacteria</taxon>
        <taxon>Pseudomonadati</taxon>
        <taxon>Pseudomonadota</taxon>
        <taxon>Acidithiobacillia</taxon>
        <taxon>Acidithiobacillales</taxon>
        <taxon>Thermithiobacillaceae</taxon>
        <taxon>Thermithiobacillus</taxon>
    </lineage>
</organism>
<evidence type="ECO:0000259" key="1">
    <source>
        <dbReference type="Pfam" id="PF00753"/>
    </source>
</evidence>
<dbReference type="PANTHER" id="PTHR43084">
    <property type="entry name" value="PERSULFIDE DIOXYGENASE ETHE1"/>
    <property type="match status" value="1"/>
</dbReference>
<evidence type="ECO:0000313" key="2">
    <source>
        <dbReference type="EMBL" id="MEK8090759.1"/>
    </source>
</evidence>
<dbReference type="RefSeq" id="WP_341371815.1">
    <property type="nucleotide sequence ID" value="NZ_JBBPCO010000015.1"/>
</dbReference>
<keyword evidence="3" id="KW-1185">Reference proteome</keyword>
<dbReference type="InterPro" id="IPR051682">
    <property type="entry name" value="Mito_Persulfide_Diox"/>
</dbReference>
<feature type="domain" description="Metallo-beta-lactamase" evidence="1">
    <location>
        <begin position="17"/>
        <end position="84"/>
    </location>
</feature>
<dbReference type="SUPFAM" id="SSF56281">
    <property type="entry name" value="Metallo-hydrolase/oxidoreductase"/>
    <property type="match status" value="1"/>
</dbReference>
<accession>A0ABU9DB62</accession>
<dbReference type="InterPro" id="IPR036866">
    <property type="entry name" value="RibonucZ/Hydroxyglut_hydro"/>
</dbReference>
<reference evidence="2 3" key="1">
    <citation type="submission" date="2024-04" db="EMBL/GenBank/DDBJ databases">
        <authorList>
            <person name="Abashina T."/>
            <person name="Shaikin A."/>
        </authorList>
    </citation>
    <scope>NUCLEOTIDE SEQUENCE [LARGE SCALE GENOMIC DNA]</scope>
    <source>
        <strain evidence="2 3">AAFK</strain>
    </source>
</reference>
<proteinExistence type="predicted"/>